<dbReference type="EMBL" id="AP025523">
    <property type="protein sequence ID" value="BDE05964.1"/>
    <property type="molecule type" value="Genomic_DNA"/>
</dbReference>
<gene>
    <name evidence="1" type="ORF">WPS_12400</name>
</gene>
<evidence type="ECO:0000313" key="2">
    <source>
        <dbReference type="Proteomes" id="UP001317532"/>
    </source>
</evidence>
<dbReference type="InterPro" id="IPR036188">
    <property type="entry name" value="FAD/NAD-bd_sf"/>
</dbReference>
<keyword evidence="2" id="KW-1185">Reference proteome</keyword>
<name>A0AAN1XVW5_UNVUL</name>
<dbReference type="KEGG" id="vab:WPS_12400"/>
<evidence type="ECO:0000313" key="1">
    <source>
        <dbReference type="EMBL" id="BDE05964.1"/>
    </source>
</evidence>
<organism evidence="1 2">
    <name type="scientific">Vulcanimicrobium alpinum</name>
    <dbReference type="NCBI Taxonomy" id="3016050"/>
    <lineage>
        <taxon>Bacteria</taxon>
        <taxon>Bacillati</taxon>
        <taxon>Vulcanimicrobiota</taxon>
        <taxon>Vulcanimicrobiia</taxon>
        <taxon>Vulcanimicrobiales</taxon>
        <taxon>Vulcanimicrobiaceae</taxon>
        <taxon>Vulcanimicrobium</taxon>
    </lineage>
</organism>
<reference evidence="1 2" key="1">
    <citation type="journal article" date="2022" name="ISME Commun">
        <title>Vulcanimicrobium alpinus gen. nov. sp. nov., the first cultivated representative of the candidate phylum 'Eremiobacterota', is a metabolically versatile aerobic anoxygenic phototroph.</title>
        <authorList>
            <person name="Yabe S."/>
            <person name="Muto K."/>
            <person name="Abe K."/>
            <person name="Yokota A."/>
            <person name="Staudigel H."/>
            <person name="Tebo B.M."/>
        </authorList>
    </citation>
    <scope>NUCLEOTIDE SEQUENCE [LARGE SCALE GENOMIC DNA]</scope>
    <source>
        <strain evidence="1 2">WC8-2</strain>
    </source>
</reference>
<dbReference type="RefSeq" id="WP_317996970.1">
    <property type="nucleotide sequence ID" value="NZ_AP025523.1"/>
</dbReference>
<dbReference type="Pfam" id="PF05834">
    <property type="entry name" value="Lycopene_cycl"/>
    <property type="match status" value="1"/>
</dbReference>
<accession>A0AAN1XVW5</accession>
<dbReference type="Gene3D" id="3.50.50.60">
    <property type="entry name" value="FAD/NAD(P)-binding domain"/>
    <property type="match status" value="1"/>
</dbReference>
<dbReference type="Proteomes" id="UP001317532">
    <property type="component" value="Chromosome"/>
</dbReference>
<proteinExistence type="predicted"/>
<dbReference type="AlphaFoldDB" id="A0AAN1XVW5"/>
<protein>
    <submittedName>
        <fullName evidence="1">Lycopene cyclase</fullName>
    </submittedName>
</protein>
<dbReference type="SUPFAM" id="SSF51905">
    <property type="entry name" value="FAD/NAD(P)-binding domain"/>
    <property type="match status" value="1"/>
</dbReference>
<sequence length="372" mass="40667">MRAEIAILGGGCAGLSLAHALATADSARAVVVVERRTQYDEDRTWCGWAIEPHAFASCVRRRWDRWRVSTAEAQHEIAAGTIAYESVGAGAFYATALASVDASPAVTLLAGAAVADVAELDACSVVTLNDGRRIEAQWVIDTLPRRRELTYPWMWQSFVGFELEAPEAGAGDVPDLMDFRVPQADGVTFLYVIPFARDRALFELTRFAPQRTPKRELERALRVELALRFPRGYRIVRREHADLPMSPADRRVAGRRIPAGIAGGAMRPATGFAFHAIQRWASRCAADLVAGRSPHAAAMHPGLLWMDRVFMSVVRDDPQHAPELYARLFARTSPDALVRFLAGAPRVSDVADVAGALPIGRFTRAAARSIVA</sequence>